<reference evidence="3" key="1">
    <citation type="submission" date="2022-01" db="EMBL/GenBank/DDBJ databases">
        <authorList>
            <person name="King R."/>
        </authorList>
    </citation>
    <scope>NUCLEOTIDE SEQUENCE</scope>
</reference>
<feature type="signal peptide" evidence="2">
    <location>
        <begin position="1"/>
        <end position="25"/>
    </location>
</feature>
<evidence type="ECO:0000256" key="2">
    <source>
        <dbReference type="SAM" id="SignalP"/>
    </source>
</evidence>
<organism evidence="3 4">
    <name type="scientific">Diabrotica balteata</name>
    <name type="common">Banded cucumber beetle</name>
    <dbReference type="NCBI Taxonomy" id="107213"/>
    <lineage>
        <taxon>Eukaryota</taxon>
        <taxon>Metazoa</taxon>
        <taxon>Ecdysozoa</taxon>
        <taxon>Arthropoda</taxon>
        <taxon>Hexapoda</taxon>
        <taxon>Insecta</taxon>
        <taxon>Pterygota</taxon>
        <taxon>Neoptera</taxon>
        <taxon>Endopterygota</taxon>
        <taxon>Coleoptera</taxon>
        <taxon>Polyphaga</taxon>
        <taxon>Cucujiformia</taxon>
        <taxon>Chrysomeloidea</taxon>
        <taxon>Chrysomelidae</taxon>
        <taxon>Galerucinae</taxon>
        <taxon>Diabroticina</taxon>
        <taxon>Diabroticites</taxon>
        <taxon>Diabrotica</taxon>
    </lineage>
</organism>
<keyword evidence="2" id="KW-0732">Signal</keyword>
<feature type="transmembrane region" description="Helical" evidence="1">
    <location>
        <begin position="51"/>
        <end position="69"/>
    </location>
</feature>
<evidence type="ECO:0000256" key="1">
    <source>
        <dbReference type="SAM" id="Phobius"/>
    </source>
</evidence>
<evidence type="ECO:0000313" key="3">
    <source>
        <dbReference type="EMBL" id="CAH1281400.1"/>
    </source>
</evidence>
<proteinExistence type="predicted"/>
<keyword evidence="4" id="KW-1185">Reference proteome</keyword>
<evidence type="ECO:0000313" key="4">
    <source>
        <dbReference type="Proteomes" id="UP001153709"/>
    </source>
</evidence>
<dbReference type="Proteomes" id="UP001153709">
    <property type="component" value="Chromosome 6"/>
</dbReference>
<protein>
    <submittedName>
        <fullName evidence="3">Uncharacterized protein</fullName>
    </submittedName>
</protein>
<gene>
    <name evidence="3" type="ORF">DIABBA_LOCUS9146</name>
</gene>
<dbReference type="AlphaFoldDB" id="A0A9P0E000"/>
<keyword evidence="1" id="KW-0472">Membrane</keyword>
<keyword evidence="1" id="KW-0812">Transmembrane</keyword>
<dbReference type="EMBL" id="OU898281">
    <property type="protein sequence ID" value="CAH1281400.1"/>
    <property type="molecule type" value="Genomic_DNA"/>
</dbReference>
<keyword evidence="1" id="KW-1133">Transmembrane helix</keyword>
<sequence length="107" mass="12181">MKNMGLLNIVLVLFVTMLCVMMTSAAPAPVPHPNPNPQWLAYGYPVSYSYGYWPAYGKLFLIILSFINLKKLTALKIINIYHNIYIYTYQTQSTLNSNYVAACFAIF</sequence>
<feature type="chain" id="PRO_5040118125" evidence="2">
    <location>
        <begin position="26"/>
        <end position="107"/>
    </location>
</feature>
<accession>A0A9P0E000</accession>
<name>A0A9P0E000_DIABA</name>